<comment type="caution">
    <text evidence="2">The sequence shown here is derived from an EMBL/GenBank/DDBJ whole genome shotgun (WGS) entry which is preliminary data.</text>
</comment>
<name>A0A5A7Q2P8_STRAF</name>
<evidence type="ECO:0000313" key="2">
    <source>
        <dbReference type="EMBL" id="GER39146.1"/>
    </source>
</evidence>
<accession>A0A5A7Q2P8</accession>
<feature type="compositionally biased region" description="Low complexity" evidence="1">
    <location>
        <begin position="42"/>
        <end position="51"/>
    </location>
</feature>
<dbReference type="AlphaFoldDB" id="A0A5A7Q2P8"/>
<feature type="compositionally biased region" description="Polar residues" evidence="1">
    <location>
        <begin position="1"/>
        <end position="12"/>
    </location>
</feature>
<dbReference type="EMBL" id="BKCP01005572">
    <property type="protein sequence ID" value="GER39146.1"/>
    <property type="molecule type" value="Genomic_DNA"/>
</dbReference>
<feature type="region of interest" description="Disordered" evidence="1">
    <location>
        <begin position="102"/>
        <end position="141"/>
    </location>
</feature>
<feature type="compositionally biased region" description="Basic residues" evidence="1">
    <location>
        <begin position="115"/>
        <end position="132"/>
    </location>
</feature>
<organism evidence="2 3">
    <name type="scientific">Striga asiatica</name>
    <name type="common">Asiatic witchweed</name>
    <name type="synonym">Buchnera asiatica</name>
    <dbReference type="NCBI Taxonomy" id="4170"/>
    <lineage>
        <taxon>Eukaryota</taxon>
        <taxon>Viridiplantae</taxon>
        <taxon>Streptophyta</taxon>
        <taxon>Embryophyta</taxon>
        <taxon>Tracheophyta</taxon>
        <taxon>Spermatophyta</taxon>
        <taxon>Magnoliopsida</taxon>
        <taxon>eudicotyledons</taxon>
        <taxon>Gunneridae</taxon>
        <taxon>Pentapetalae</taxon>
        <taxon>asterids</taxon>
        <taxon>lamiids</taxon>
        <taxon>Lamiales</taxon>
        <taxon>Orobanchaceae</taxon>
        <taxon>Buchnereae</taxon>
        <taxon>Striga</taxon>
    </lineage>
</organism>
<sequence length="141" mass="15368">MEASQAQHSSDYTGMPEKPSSSISGAREGSKSMEAIDGTLNEAPPSSIAPPEAREVPANYQSLNLFPNLVTKALPPSPELYNLSSLHQYQYLVKNGVLPPKICPNGNRFNEKATRSRMRNGYKRGLTAHRAKRSVEPLSAS</sequence>
<dbReference type="Proteomes" id="UP000325081">
    <property type="component" value="Unassembled WGS sequence"/>
</dbReference>
<proteinExistence type="predicted"/>
<evidence type="ECO:0000313" key="3">
    <source>
        <dbReference type="Proteomes" id="UP000325081"/>
    </source>
</evidence>
<keyword evidence="3" id="KW-1185">Reference proteome</keyword>
<protein>
    <submittedName>
        <fullName evidence="2">TCP family transcription factor</fullName>
    </submittedName>
</protein>
<reference evidence="3" key="1">
    <citation type="journal article" date="2019" name="Curr. Biol.">
        <title>Genome Sequence of Striga asiatica Provides Insight into the Evolution of Plant Parasitism.</title>
        <authorList>
            <person name="Yoshida S."/>
            <person name="Kim S."/>
            <person name="Wafula E.K."/>
            <person name="Tanskanen J."/>
            <person name="Kim Y.M."/>
            <person name="Honaas L."/>
            <person name="Yang Z."/>
            <person name="Spallek T."/>
            <person name="Conn C.E."/>
            <person name="Ichihashi Y."/>
            <person name="Cheong K."/>
            <person name="Cui S."/>
            <person name="Der J.P."/>
            <person name="Gundlach H."/>
            <person name="Jiao Y."/>
            <person name="Hori C."/>
            <person name="Ishida J.K."/>
            <person name="Kasahara H."/>
            <person name="Kiba T."/>
            <person name="Kim M.S."/>
            <person name="Koo N."/>
            <person name="Laohavisit A."/>
            <person name="Lee Y.H."/>
            <person name="Lumba S."/>
            <person name="McCourt P."/>
            <person name="Mortimer J.C."/>
            <person name="Mutuku J.M."/>
            <person name="Nomura T."/>
            <person name="Sasaki-Sekimoto Y."/>
            <person name="Seto Y."/>
            <person name="Wang Y."/>
            <person name="Wakatake T."/>
            <person name="Sakakibara H."/>
            <person name="Demura T."/>
            <person name="Yamaguchi S."/>
            <person name="Yoneyama K."/>
            <person name="Manabe R.I."/>
            <person name="Nelson D.C."/>
            <person name="Schulman A.H."/>
            <person name="Timko M.P."/>
            <person name="dePamphilis C.W."/>
            <person name="Choi D."/>
            <person name="Shirasu K."/>
        </authorList>
    </citation>
    <scope>NUCLEOTIDE SEQUENCE [LARGE SCALE GENOMIC DNA]</scope>
    <source>
        <strain evidence="3">cv. UVA1</strain>
    </source>
</reference>
<gene>
    <name evidence="2" type="ORF">STAS_15696</name>
</gene>
<evidence type="ECO:0000256" key="1">
    <source>
        <dbReference type="SAM" id="MobiDB-lite"/>
    </source>
</evidence>
<feature type="region of interest" description="Disordered" evidence="1">
    <location>
        <begin position="1"/>
        <end position="53"/>
    </location>
</feature>